<sequence length="448" mass="46450">MILFGQRGIVLPATHHIGNLMSAIADPKKFLTSLFDAAVAAADPELVIRANLPEKPKGRTIVIGAGKGSAQMAAAFERAWAEKHDAPLEGVVVTRYGYGAPCERIRIIEAAHPVPDGAGLAASRRLFNAVSGLSEDDLVVALISGGGSALLPSPPEGMTLEDEIAVNKALLASGAPISAMNAVRKHLSTIKGGRLAAAAHPAKVFSLVVSDIPGDNPAFVASGPTVPDETSRDEALKIIERYRLDLPQAALAHIKSENAHAPQPDDGVFARNEVCVIASAAVSLEAAAREASRHGVEAVILSDSVEGEAREVAHVHAAIAREVAERDRPFKKPVVILSGGETTVTIGSPGGKGGRNSEFLLSFALDIDGYANIHALAADTDGIDGSEDNAGAFADGGTVSRLQKLGEDGMARLNANDAWTAFDALGDLFVPGPTGTNVNDLRAILITV</sequence>
<dbReference type="GO" id="GO:0008887">
    <property type="term" value="F:glycerate kinase activity"/>
    <property type="evidence" value="ECO:0007669"/>
    <property type="project" value="InterPro"/>
</dbReference>
<evidence type="ECO:0000313" key="4">
    <source>
        <dbReference type="Proteomes" id="UP000006383"/>
    </source>
</evidence>
<name>A0A0H3AQK7_BRUO2</name>
<keyword evidence="4" id="KW-1185">Reference proteome</keyword>
<dbReference type="InterPro" id="IPR037035">
    <property type="entry name" value="GK-like_C_sf"/>
</dbReference>
<dbReference type="PANTHER" id="PTHR12227">
    <property type="entry name" value="GLYCERATE KINASE"/>
    <property type="match status" value="1"/>
</dbReference>
<evidence type="ECO:0000313" key="3">
    <source>
        <dbReference type="EMBL" id="ABQ60920.1"/>
    </source>
</evidence>
<organism evidence="3 4">
    <name type="scientific">Brucella ovis (strain ATCC 25840 / 63/290 / NCTC 10512)</name>
    <dbReference type="NCBI Taxonomy" id="444178"/>
    <lineage>
        <taxon>Bacteria</taxon>
        <taxon>Pseudomonadati</taxon>
        <taxon>Pseudomonadota</taxon>
        <taxon>Alphaproteobacteria</taxon>
        <taxon>Hyphomicrobiales</taxon>
        <taxon>Brucellaceae</taxon>
        <taxon>Brucella/Ochrobactrum group</taxon>
        <taxon>Brucella</taxon>
    </lineage>
</organism>
<accession>A0A0H3AQK7</accession>
<dbReference type="Pfam" id="PF05161">
    <property type="entry name" value="MOFRL"/>
    <property type="match status" value="1"/>
</dbReference>
<dbReference type="InterPro" id="IPR039760">
    <property type="entry name" value="MOFRL_protein"/>
</dbReference>
<dbReference type="KEGG" id="bov:BOV_0372"/>
<dbReference type="Pfam" id="PF13660">
    <property type="entry name" value="DUF4147"/>
    <property type="match status" value="1"/>
</dbReference>
<dbReference type="PANTHER" id="PTHR12227:SF0">
    <property type="entry name" value="GLYCERATE KINASE"/>
    <property type="match status" value="1"/>
</dbReference>
<dbReference type="InterPro" id="IPR038614">
    <property type="entry name" value="GK_N_sf"/>
</dbReference>
<evidence type="ECO:0000259" key="1">
    <source>
        <dbReference type="Pfam" id="PF05161"/>
    </source>
</evidence>
<dbReference type="InterPro" id="IPR025286">
    <property type="entry name" value="MOFRL_assoc_dom"/>
</dbReference>
<dbReference type="InterPro" id="IPR007835">
    <property type="entry name" value="MOFRL"/>
</dbReference>
<dbReference type="HOGENOM" id="CLU_032279_1_1_5"/>
<dbReference type="SUPFAM" id="SSF82544">
    <property type="entry name" value="GckA/TtuD-like"/>
    <property type="match status" value="1"/>
</dbReference>
<protein>
    <submittedName>
        <fullName evidence="3">Hydroxypyruvate reductase</fullName>
    </submittedName>
</protein>
<gene>
    <name evidence="3" type="ordered locus">BOV_0372</name>
</gene>
<dbReference type="Proteomes" id="UP000006383">
    <property type="component" value="Chromosome I"/>
</dbReference>
<feature type="domain" description="MOFRL" evidence="1">
    <location>
        <begin position="334"/>
        <end position="440"/>
    </location>
</feature>
<reference evidence="4" key="1">
    <citation type="journal article" date="2009" name="PLoS ONE">
        <title>Genome degradation in Brucella ovis corresponds with narrowing of its host range and tissue tropism.</title>
        <authorList>
            <person name="Tsolis R.M."/>
            <person name="Seshadri R."/>
            <person name="Santos R.L."/>
            <person name="Sangari F.J."/>
            <person name="Lobo J.M."/>
            <person name="de Jong M.F."/>
            <person name="Ren Q."/>
            <person name="Myers G."/>
            <person name="Brinkac L.M."/>
            <person name="Nelson W.C."/>
            <person name="Deboy R.T."/>
            <person name="Angiuoli S."/>
            <person name="Khouri H."/>
            <person name="Dimitrov G."/>
            <person name="Robinson J.R."/>
            <person name="Mulligan S."/>
            <person name="Walker R.L."/>
            <person name="Elzer P.E."/>
            <person name="Hassan K.A."/>
            <person name="Paulsen I.T."/>
        </authorList>
    </citation>
    <scope>NUCLEOTIDE SEQUENCE [LARGE SCALE GENOMIC DNA]</scope>
    <source>
        <strain evidence="4">ATCC 25840 / 63/290 / NCTC 10512</strain>
    </source>
</reference>
<dbReference type="Gene3D" id="3.40.50.10180">
    <property type="entry name" value="Glycerate kinase, MOFRL-like N-terminal domain"/>
    <property type="match status" value="1"/>
</dbReference>
<feature type="domain" description="MOFRL-associated" evidence="2">
    <location>
        <begin position="31"/>
        <end position="254"/>
    </location>
</feature>
<dbReference type="Gene3D" id="3.40.1480.10">
    <property type="entry name" value="MOFRL domain"/>
    <property type="match status" value="1"/>
</dbReference>
<dbReference type="GO" id="GO:0005737">
    <property type="term" value="C:cytoplasm"/>
    <property type="evidence" value="ECO:0007669"/>
    <property type="project" value="TreeGrafter"/>
</dbReference>
<evidence type="ECO:0000259" key="2">
    <source>
        <dbReference type="Pfam" id="PF13660"/>
    </source>
</evidence>
<proteinExistence type="predicted"/>
<dbReference type="AlphaFoldDB" id="A0A0H3AQK7"/>
<dbReference type="EMBL" id="CP000708">
    <property type="protein sequence ID" value="ABQ60920.1"/>
    <property type="molecule type" value="Genomic_DNA"/>
</dbReference>